<proteinExistence type="predicted"/>
<dbReference type="AlphaFoldDB" id="A0ABD1P9B6"/>
<name>A0ABD1P9B6_9LAMI</name>
<comment type="caution">
    <text evidence="1">The sequence shown here is derived from an EMBL/GenBank/DDBJ whole genome shotgun (WGS) entry which is preliminary data.</text>
</comment>
<dbReference type="EMBL" id="JBFOLK010000014">
    <property type="protein sequence ID" value="KAL2460465.1"/>
    <property type="molecule type" value="Genomic_DNA"/>
</dbReference>
<sequence length="318" mass="36886">MRFNGDNYKRDKKRKLWQVDDDNAMVSESIFNQQDYLKYNLHMNGAKSGCQLKSNDDIYRRDKNRKIWQVDDDGVMVSEFEFNQQDLEWPLNLSDAIERFRQEPIIYKRTRFKLKACQAKGKALVFGECNSGFYNRVALEPRYHQQVDLEHELPLGDTRKSCPVKCDGEITLPNGSCKSEPDRYFFKYGPRRTGPKLGSIRETKLHYGASQNENQASVASLGNRKTSWLVKCHDKLVLSEGSLYKEPDRYFFKYGQRVTGSKSGSNCETNLHSDDLQKENQASVPRRSICRRALSKTVYSKPYHGWRQESDSALLCIS</sequence>
<evidence type="ECO:0000313" key="1">
    <source>
        <dbReference type="EMBL" id="KAL2460465.1"/>
    </source>
</evidence>
<protein>
    <submittedName>
        <fullName evidence="1">Uncharacterized protein</fullName>
    </submittedName>
</protein>
<organism evidence="1 2">
    <name type="scientific">Abeliophyllum distichum</name>
    <dbReference type="NCBI Taxonomy" id="126358"/>
    <lineage>
        <taxon>Eukaryota</taxon>
        <taxon>Viridiplantae</taxon>
        <taxon>Streptophyta</taxon>
        <taxon>Embryophyta</taxon>
        <taxon>Tracheophyta</taxon>
        <taxon>Spermatophyta</taxon>
        <taxon>Magnoliopsida</taxon>
        <taxon>eudicotyledons</taxon>
        <taxon>Gunneridae</taxon>
        <taxon>Pentapetalae</taxon>
        <taxon>asterids</taxon>
        <taxon>lamiids</taxon>
        <taxon>Lamiales</taxon>
        <taxon>Oleaceae</taxon>
        <taxon>Forsythieae</taxon>
        <taxon>Abeliophyllum</taxon>
    </lineage>
</organism>
<evidence type="ECO:0000313" key="2">
    <source>
        <dbReference type="Proteomes" id="UP001604336"/>
    </source>
</evidence>
<accession>A0ABD1P9B6</accession>
<dbReference type="Proteomes" id="UP001604336">
    <property type="component" value="Unassembled WGS sequence"/>
</dbReference>
<keyword evidence="2" id="KW-1185">Reference proteome</keyword>
<reference evidence="2" key="1">
    <citation type="submission" date="2024-07" db="EMBL/GenBank/DDBJ databases">
        <title>Two chromosome-level genome assemblies of Korean endemic species Abeliophyllum distichum and Forsythia ovata (Oleaceae).</title>
        <authorList>
            <person name="Jang H."/>
        </authorList>
    </citation>
    <scope>NUCLEOTIDE SEQUENCE [LARGE SCALE GENOMIC DNA]</scope>
</reference>
<gene>
    <name evidence="1" type="ORF">Adt_43885</name>
</gene>